<evidence type="ECO:0000259" key="1">
    <source>
        <dbReference type="PROSITE" id="PS50994"/>
    </source>
</evidence>
<proteinExistence type="predicted"/>
<dbReference type="Gene3D" id="3.30.420.10">
    <property type="entry name" value="Ribonuclease H-like superfamily/Ribonuclease H"/>
    <property type="match status" value="1"/>
</dbReference>
<reference evidence="2" key="4">
    <citation type="submission" date="2020-07" db="EMBL/GenBank/DDBJ databases">
        <authorList>
            <person name="Yang C."/>
        </authorList>
    </citation>
    <scope>NUCLEOTIDE SEQUENCE</scope>
    <source>
        <strain evidence="2">Cx-624</strain>
    </source>
</reference>
<dbReference type="InterPro" id="IPR036397">
    <property type="entry name" value="RNaseH_sf"/>
</dbReference>
<dbReference type="InterPro" id="IPR025948">
    <property type="entry name" value="HTH-like_dom"/>
</dbReference>
<dbReference type="PANTHER" id="PTHR46889">
    <property type="entry name" value="TRANSPOSASE INSF FOR INSERTION SEQUENCE IS3B-RELATED"/>
    <property type="match status" value="1"/>
</dbReference>
<reference evidence="5" key="3">
    <citation type="submission" date="2020-07" db="EMBL/GenBank/DDBJ databases">
        <title>Flavobacterium sp. xlx-214.</title>
        <authorList>
            <person name="Yang C."/>
        </authorList>
    </citation>
    <scope>NUCLEOTIDE SEQUENCE [LARGE SCALE GENOMIC DNA]</scope>
    <source>
        <strain evidence="5">CX-624</strain>
    </source>
</reference>
<dbReference type="InterPro" id="IPR050900">
    <property type="entry name" value="Transposase_IS3/IS150/IS904"/>
</dbReference>
<evidence type="ECO:0000313" key="3">
    <source>
        <dbReference type="EMBL" id="QMS99278.1"/>
    </source>
</evidence>
<dbReference type="AlphaFoldDB" id="A0A7D7LT95"/>
<dbReference type="EMBL" id="CP059472">
    <property type="protein sequence ID" value="QMS99278.1"/>
    <property type="molecule type" value="Genomic_DNA"/>
</dbReference>
<dbReference type="InterPro" id="IPR048020">
    <property type="entry name" value="Transpos_IS3"/>
</dbReference>
<evidence type="ECO:0000313" key="4">
    <source>
        <dbReference type="Proteomes" id="UP000515349"/>
    </source>
</evidence>
<evidence type="ECO:0000313" key="2">
    <source>
        <dbReference type="EMBL" id="MBA5247525.1"/>
    </source>
</evidence>
<dbReference type="GO" id="GO:0015074">
    <property type="term" value="P:DNA integration"/>
    <property type="evidence" value="ECO:0007669"/>
    <property type="project" value="InterPro"/>
</dbReference>
<dbReference type="PROSITE" id="PS50994">
    <property type="entry name" value="INTEGRASE"/>
    <property type="match status" value="1"/>
</dbReference>
<accession>A0A7D7LT95</accession>
<name>A0A7D7LT95_9FLAO</name>
<dbReference type="Proteomes" id="UP000515349">
    <property type="component" value="Chromosome"/>
</dbReference>
<dbReference type="PANTHER" id="PTHR46889:SF7">
    <property type="entry name" value="TRANSPOSASE FOR INSERTION SEQUENCE ELEMENT IS904"/>
    <property type="match status" value="1"/>
</dbReference>
<sequence>MIDSKLLIDRKHALSIRKQCEVLEINRSGFYYEPKGEPQVNLEIMEIMDKHILEEPTAGVLTMQSMLEDRGIHIGYERVRRLMRLASIKPIYPRRHLTQWKKNEYIYPYLLRNLAITEKNQVWEIDITYIPMAKGFMYLTAIIDVYSRYIVGWGLSNSLDADSSLRVVKDAIRDHGKPSILNSDQGSQFTCREYVEYLKDQHIQISMDGKGRALDNIYIERFWRTISISTSI</sequence>
<dbReference type="SUPFAM" id="SSF53098">
    <property type="entry name" value="Ribonuclease H-like"/>
    <property type="match status" value="1"/>
</dbReference>
<dbReference type="NCBIfam" id="NF033516">
    <property type="entry name" value="transpos_IS3"/>
    <property type="match status" value="1"/>
</dbReference>
<protein>
    <submittedName>
        <fullName evidence="3">IS3 family transposase</fullName>
    </submittedName>
</protein>
<keyword evidence="5" id="KW-1185">Reference proteome</keyword>
<dbReference type="GO" id="GO:0003676">
    <property type="term" value="F:nucleic acid binding"/>
    <property type="evidence" value="ECO:0007669"/>
    <property type="project" value="InterPro"/>
</dbReference>
<dbReference type="KEGG" id="cbau:H1R16_04535"/>
<gene>
    <name evidence="3" type="ORF">H1R16_04535</name>
    <name evidence="2" type="ORF">H2507_10125</name>
</gene>
<dbReference type="InterPro" id="IPR001584">
    <property type="entry name" value="Integrase_cat-core"/>
</dbReference>
<dbReference type="Proteomes" id="UP000539710">
    <property type="component" value="Unassembled WGS sequence"/>
</dbReference>
<dbReference type="RefSeq" id="WP_181887621.1">
    <property type="nucleotide sequence ID" value="NZ_CP059472.1"/>
</dbReference>
<reference evidence="3" key="1">
    <citation type="submission" date="2020-07" db="EMBL/GenBank/DDBJ databases">
        <title>Chryseobacterium sp. CX-624.</title>
        <authorList>
            <person name="Yang C."/>
        </authorList>
    </citation>
    <scope>NUCLEOTIDE SEQUENCE</scope>
    <source>
        <strain evidence="3">CX-624</strain>
    </source>
</reference>
<feature type="domain" description="Integrase catalytic" evidence="1">
    <location>
        <begin position="114"/>
        <end position="232"/>
    </location>
</feature>
<dbReference type="InterPro" id="IPR012337">
    <property type="entry name" value="RNaseH-like_sf"/>
</dbReference>
<dbReference type="Pfam" id="PF13276">
    <property type="entry name" value="HTH_21"/>
    <property type="match status" value="1"/>
</dbReference>
<reference evidence="4" key="2">
    <citation type="submission" date="2020-07" db="EMBL/GenBank/DDBJ databases">
        <title>Chryseobacterium sp.cx-624.</title>
        <authorList>
            <person name="Yang C."/>
        </authorList>
    </citation>
    <scope>NUCLEOTIDE SEQUENCE [LARGE SCALE GENOMIC DNA]</scope>
    <source>
        <strain evidence="4">cx-624</strain>
    </source>
</reference>
<dbReference type="Pfam" id="PF00665">
    <property type="entry name" value="rve"/>
    <property type="match status" value="1"/>
</dbReference>
<evidence type="ECO:0000313" key="5">
    <source>
        <dbReference type="Proteomes" id="UP000539710"/>
    </source>
</evidence>
<dbReference type="EMBL" id="JACEUX010000003">
    <property type="protein sequence ID" value="MBA5247525.1"/>
    <property type="molecule type" value="Genomic_DNA"/>
</dbReference>
<organism evidence="3 4">
    <name type="scientific">Marnyiella aurantia</name>
    <dbReference type="NCBI Taxonomy" id="2758037"/>
    <lineage>
        <taxon>Bacteria</taxon>
        <taxon>Pseudomonadati</taxon>
        <taxon>Bacteroidota</taxon>
        <taxon>Flavobacteriia</taxon>
        <taxon>Flavobacteriales</taxon>
        <taxon>Weeksellaceae</taxon>
        <taxon>Marnyiella</taxon>
    </lineage>
</organism>